<dbReference type="AlphaFoldDB" id="V4RL88"/>
<dbReference type="Gene3D" id="1.20.272.10">
    <property type="match status" value="1"/>
</dbReference>
<evidence type="ECO:0000256" key="4">
    <source>
        <dbReference type="ARBA" id="ARBA00022705"/>
    </source>
</evidence>
<dbReference type="GO" id="GO:0006261">
    <property type="term" value="P:DNA-templated DNA replication"/>
    <property type="evidence" value="ECO:0007669"/>
    <property type="project" value="TreeGrafter"/>
</dbReference>
<dbReference type="GO" id="GO:0009360">
    <property type="term" value="C:DNA polymerase III complex"/>
    <property type="evidence" value="ECO:0007669"/>
    <property type="project" value="TreeGrafter"/>
</dbReference>
<evidence type="ECO:0000313" key="8">
    <source>
        <dbReference type="EMBL" id="ESR26069.1"/>
    </source>
</evidence>
<evidence type="ECO:0000256" key="6">
    <source>
        <dbReference type="ARBA" id="ARBA00034754"/>
    </source>
</evidence>
<proteinExistence type="inferred from homology"/>
<keyword evidence="4" id="KW-0235">DNA replication</keyword>
<name>V4RL88_9HYPH</name>
<dbReference type="GO" id="GO:0003887">
    <property type="term" value="F:DNA-directed DNA polymerase activity"/>
    <property type="evidence" value="ECO:0007669"/>
    <property type="project" value="UniProtKB-KW"/>
</dbReference>
<evidence type="ECO:0000256" key="1">
    <source>
        <dbReference type="ARBA" id="ARBA00012417"/>
    </source>
</evidence>
<keyword evidence="2 8" id="KW-0808">Transferase</keyword>
<sequence length="337" mass="35962">MVALKGPAIDRFLDRPDRMVVLVYGPDTGLVTERAGLLVKKHLRGDDMGRVVIDGDSLSGDPGKLVDEAHSVPMFGGRQAIRVTPTSKNIAPALAAILGQPPAETIVVFEAGDLKPSAPLRKMVEASDAAVALPCYVDDEAAVDRLITQEAEAAGLRVANEARSALRHLLGGDRLASRGELAKLATYCMGSETIELADVVAVCGDASALELDEITDAAFIGDVRSAEHGLHRALEAGVAPASIVGGLTRHLMQLMVARERIDGGATADAAMRELRPPVFFKRQPSFRRQLSLWSADALGRMLPHMSRAEADTRLRAEISTEIVSRLIMAVASVPSRR</sequence>
<evidence type="ECO:0000256" key="3">
    <source>
        <dbReference type="ARBA" id="ARBA00022695"/>
    </source>
</evidence>
<dbReference type="PANTHER" id="PTHR34388">
    <property type="entry name" value="DNA POLYMERASE III SUBUNIT DELTA"/>
    <property type="match status" value="1"/>
</dbReference>
<protein>
    <recommendedName>
        <fullName evidence="1">DNA-directed DNA polymerase</fullName>
        <ecNumber evidence="1">2.7.7.7</ecNumber>
    </recommendedName>
</protein>
<organism evidence="8 9">
    <name type="scientific">Lutibaculum baratangense AMV1</name>
    <dbReference type="NCBI Taxonomy" id="631454"/>
    <lineage>
        <taxon>Bacteria</taxon>
        <taxon>Pseudomonadati</taxon>
        <taxon>Pseudomonadota</taxon>
        <taxon>Alphaproteobacteria</taxon>
        <taxon>Hyphomicrobiales</taxon>
        <taxon>Tepidamorphaceae</taxon>
        <taxon>Lutibaculum</taxon>
    </lineage>
</organism>
<dbReference type="InterPro" id="IPR027417">
    <property type="entry name" value="P-loop_NTPase"/>
</dbReference>
<dbReference type="SUPFAM" id="SSF52540">
    <property type="entry name" value="P-loop containing nucleoside triphosphate hydrolases"/>
    <property type="match status" value="1"/>
</dbReference>
<dbReference type="Gene3D" id="3.40.50.300">
    <property type="entry name" value="P-loop containing nucleotide triphosphate hydrolases"/>
    <property type="match status" value="1"/>
</dbReference>
<dbReference type="EMBL" id="AWXZ01000017">
    <property type="protein sequence ID" value="ESR26069.1"/>
    <property type="molecule type" value="Genomic_DNA"/>
</dbReference>
<dbReference type="Proteomes" id="UP000017819">
    <property type="component" value="Unassembled WGS sequence"/>
</dbReference>
<dbReference type="InterPro" id="IPR008921">
    <property type="entry name" value="DNA_pol3_clamp-load_cplx_C"/>
</dbReference>
<keyword evidence="3 8" id="KW-0548">Nucleotidyltransferase</keyword>
<comment type="catalytic activity">
    <reaction evidence="7">
        <text>DNA(n) + a 2'-deoxyribonucleoside 5'-triphosphate = DNA(n+1) + diphosphate</text>
        <dbReference type="Rhea" id="RHEA:22508"/>
        <dbReference type="Rhea" id="RHEA-COMP:17339"/>
        <dbReference type="Rhea" id="RHEA-COMP:17340"/>
        <dbReference type="ChEBI" id="CHEBI:33019"/>
        <dbReference type="ChEBI" id="CHEBI:61560"/>
        <dbReference type="ChEBI" id="CHEBI:173112"/>
        <dbReference type="EC" id="2.7.7.7"/>
    </reaction>
</comment>
<dbReference type="PATRIC" id="fig|631454.5.peg.1389"/>
<dbReference type="eggNOG" id="COG1466">
    <property type="taxonomic scope" value="Bacteria"/>
</dbReference>
<evidence type="ECO:0000256" key="7">
    <source>
        <dbReference type="ARBA" id="ARBA00049244"/>
    </source>
</evidence>
<evidence type="ECO:0000256" key="2">
    <source>
        <dbReference type="ARBA" id="ARBA00022679"/>
    </source>
</evidence>
<dbReference type="Gene3D" id="1.10.8.60">
    <property type="match status" value="1"/>
</dbReference>
<comment type="caution">
    <text evidence="8">The sequence shown here is derived from an EMBL/GenBank/DDBJ whole genome shotgun (WGS) entry which is preliminary data.</text>
</comment>
<dbReference type="NCBIfam" id="TIGR01128">
    <property type="entry name" value="holA"/>
    <property type="match status" value="1"/>
</dbReference>
<accession>V4RL88</accession>
<evidence type="ECO:0000313" key="9">
    <source>
        <dbReference type="Proteomes" id="UP000017819"/>
    </source>
</evidence>
<gene>
    <name evidence="8" type="ORF">N177_1404</name>
</gene>
<comment type="similarity">
    <text evidence="6">Belongs to the DNA polymerase HolA subunit family.</text>
</comment>
<evidence type="ECO:0000256" key="5">
    <source>
        <dbReference type="ARBA" id="ARBA00022932"/>
    </source>
</evidence>
<dbReference type="GO" id="GO:0003677">
    <property type="term" value="F:DNA binding"/>
    <property type="evidence" value="ECO:0007669"/>
    <property type="project" value="InterPro"/>
</dbReference>
<keyword evidence="9" id="KW-1185">Reference proteome</keyword>
<dbReference type="EC" id="2.7.7.7" evidence="1"/>
<dbReference type="PANTHER" id="PTHR34388:SF1">
    <property type="entry name" value="DNA POLYMERASE III SUBUNIT DELTA"/>
    <property type="match status" value="1"/>
</dbReference>
<dbReference type="SUPFAM" id="SSF48019">
    <property type="entry name" value="post-AAA+ oligomerization domain-like"/>
    <property type="match status" value="1"/>
</dbReference>
<keyword evidence="5" id="KW-0239">DNA-directed DNA polymerase</keyword>
<dbReference type="InterPro" id="IPR005790">
    <property type="entry name" value="DNA_polIII_delta"/>
</dbReference>
<dbReference type="OrthoDB" id="9804983at2"/>
<dbReference type="STRING" id="631454.N177_1404"/>
<reference evidence="8 9" key="1">
    <citation type="journal article" date="2014" name="Genome Announc.">
        <title>Draft Genome Sequence of Lutibaculum baratangense Strain AMV1T, Isolated from a Mud Volcano in Andamans, India.</title>
        <authorList>
            <person name="Singh A."/>
            <person name="Sreenivas A."/>
            <person name="Sathyanarayana Reddy G."/>
            <person name="Pinnaka A.K."/>
            <person name="Shivaji S."/>
        </authorList>
    </citation>
    <scope>NUCLEOTIDE SEQUENCE [LARGE SCALE GENOMIC DNA]</scope>
    <source>
        <strain evidence="8 9">AMV1</strain>
    </source>
</reference>
<dbReference type="RefSeq" id="WP_023431549.1">
    <property type="nucleotide sequence ID" value="NZ_AWXZ01000017.1"/>
</dbReference>